<accession>X0VDQ1</accession>
<comment type="caution">
    <text evidence="1">The sequence shown here is derived from an EMBL/GenBank/DDBJ whole genome shotgun (WGS) entry which is preliminary data.</text>
</comment>
<sequence length="78" mass="8650">SLNGAIGEVIKAVTQNWTNQSKVNRSVFKAVKAISVRVAKSEASREEMRKMVSEISKGMKLQEGTIKEIEGFKPREQG</sequence>
<evidence type="ECO:0000313" key="1">
    <source>
        <dbReference type="EMBL" id="GAG10593.1"/>
    </source>
</evidence>
<protein>
    <submittedName>
        <fullName evidence="1">Uncharacterized protein</fullName>
    </submittedName>
</protein>
<dbReference type="AlphaFoldDB" id="X0VDQ1"/>
<dbReference type="EMBL" id="BARS01024673">
    <property type="protein sequence ID" value="GAG10593.1"/>
    <property type="molecule type" value="Genomic_DNA"/>
</dbReference>
<organism evidence="1">
    <name type="scientific">marine sediment metagenome</name>
    <dbReference type="NCBI Taxonomy" id="412755"/>
    <lineage>
        <taxon>unclassified sequences</taxon>
        <taxon>metagenomes</taxon>
        <taxon>ecological metagenomes</taxon>
    </lineage>
</organism>
<gene>
    <name evidence="1" type="ORF">S01H1_39129</name>
</gene>
<reference evidence="1" key="1">
    <citation type="journal article" date="2014" name="Front. Microbiol.">
        <title>High frequency of phylogenetically diverse reductive dehalogenase-homologous genes in deep subseafloor sedimentary metagenomes.</title>
        <authorList>
            <person name="Kawai M."/>
            <person name="Futagami T."/>
            <person name="Toyoda A."/>
            <person name="Takaki Y."/>
            <person name="Nishi S."/>
            <person name="Hori S."/>
            <person name="Arai W."/>
            <person name="Tsubouchi T."/>
            <person name="Morono Y."/>
            <person name="Uchiyama I."/>
            <person name="Ito T."/>
            <person name="Fujiyama A."/>
            <person name="Inagaki F."/>
            <person name="Takami H."/>
        </authorList>
    </citation>
    <scope>NUCLEOTIDE SEQUENCE</scope>
    <source>
        <strain evidence="1">Expedition CK06-06</strain>
    </source>
</reference>
<name>X0VDQ1_9ZZZZ</name>
<proteinExistence type="predicted"/>
<feature type="non-terminal residue" evidence="1">
    <location>
        <position position="1"/>
    </location>
</feature>